<dbReference type="OrthoDB" id="9804442at2"/>
<dbReference type="InterPro" id="IPR000086">
    <property type="entry name" value="NUDIX_hydrolase_dom"/>
</dbReference>
<dbReference type="Pfam" id="PF12535">
    <property type="entry name" value="Nudix_N"/>
    <property type="match status" value="1"/>
</dbReference>
<name>A0A2X0V9H6_9GAMM</name>
<keyword evidence="2" id="KW-0378">Hydrolase</keyword>
<dbReference type="EMBL" id="UAPV01000001">
    <property type="protein sequence ID" value="SPT69455.1"/>
    <property type="molecule type" value="Genomic_DNA"/>
</dbReference>
<dbReference type="PANTHER" id="PTHR43434">
    <property type="entry name" value="PHOSPHOGLYCOLATE PHOSPHATASE"/>
    <property type="match status" value="1"/>
</dbReference>
<dbReference type="Gene3D" id="6.10.250.1120">
    <property type="match status" value="1"/>
</dbReference>
<protein>
    <submittedName>
        <fullName evidence="2">Pyrophosphatase ppaX</fullName>
        <ecNumber evidence="2">3.6.1.1</ecNumber>
    </submittedName>
</protein>
<dbReference type="InterPro" id="IPR059176">
    <property type="entry name" value="UDP-X_N"/>
</dbReference>
<dbReference type="InterPro" id="IPR041492">
    <property type="entry name" value="HAD_2"/>
</dbReference>
<dbReference type="AlphaFoldDB" id="A0A2X0V9H6"/>
<proteinExistence type="predicted"/>
<dbReference type="Proteomes" id="UP000250086">
    <property type="component" value="Unassembled WGS sequence"/>
</dbReference>
<dbReference type="PROSITE" id="PS51462">
    <property type="entry name" value="NUDIX"/>
    <property type="match status" value="1"/>
</dbReference>
<dbReference type="InterPro" id="IPR036412">
    <property type="entry name" value="HAD-like_sf"/>
</dbReference>
<dbReference type="PRINTS" id="PR00413">
    <property type="entry name" value="HADHALOGNASE"/>
</dbReference>
<dbReference type="SFLD" id="SFLDG01129">
    <property type="entry name" value="C1.5:_HAD__Beta-PGM__Phosphata"/>
    <property type="match status" value="1"/>
</dbReference>
<dbReference type="Gene3D" id="1.10.150.240">
    <property type="entry name" value="Putative phosphatase, domain 2"/>
    <property type="match status" value="1"/>
</dbReference>
<dbReference type="PANTHER" id="PTHR43434:SF26">
    <property type="entry name" value="PYROPHOSPHATASE PPAX"/>
    <property type="match status" value="1"/>
</dbReference>
<dbReference type="Pfam" id="PF13419">
    <property type="entry name" value="HAD_2"/>
    <property type="match status" value="1"/>
</dbReference>
<organism evidence="2 3">
    <name type="scientific">Anaerobiospirillum thomasii</name>
    <dbReference type="NCBI Taxonomy" id="179995"/>
    <lineage>
        <taxon>Bacteria</taxon>
        <taxon>Pseudomonadati</taxon>
        <taxon>Pseudomonadota</taxon>
        <taxon>Gammaproteobacteria</taxon>
        <taxon>Aeromonadales</taxon>
        <taxon>Succinivibrionaceae</taxon>
        <taxon>Anaerobiospirillum</taxon>
    </lineage>
</organism>
<keyword evidence="3" id="KW-1185">Reference proteome</keyword>
<dbReference type="InterPro" id="IPR050155">
    <property type="entry name" value="HAD-like_hydrolase_sf"/>
</dbReference>
<reference evidence="2 3" key="1">
    <citation type="submission" date="2018-06" db="EMBL/GenBank/DDBJ databases">
        <authorList>
            <consortium name="Pathogen Informatics"/>
            <person name="Doyle S."/>
        </authorList>
    </citation>
    <scope>NUCLEOTIDE SEQUENCE [LARGE SCALE GENOMIC DNA]</scope>
    <source>
        <strain evidence="2 3">NCTC13093</strain>
    </source>
</reference>
<dbReference type="InterPro" id="IPR006439">
    <property type="entry name" value="HAD-SF_hydro_IA"/>
</dbReference>
<dbReference type="Pfam" id="PF00293">
    <property type="entry name" value="NUDIX"/>
    <property type="match status" value="1"/>
</dbReference>
<dbReference type="Gene3D" id="3.40.50.1000">
    <property type="entry name" value="HAD superfamily/HAD-like"/>
    <property type="match status" value="1"/>
</dbReference>
<evidence type="ECO:0000313" key="2">
    <source>
        <dbReference type="EMBL" id="SPT69455.1"/>
    </source>
</evidence>
<dbReference type="SUPFAM" id="SSF55811">
    <property type="entry name" value="Nudix"/>
    <property type="match status" value="1"/>
</dbReference>
<sequence length="428" mass="49132">MASRAYKHIIFDLDGTIFDTHEANMHGLYVVLKEFYPETQETVESLGRFFGIPGKQTLLSLEIPESMHEKMYSRWLEEVYKREHTASVYDGMLSVLRRLKEMGFRLGIVTSRVKKKNGQGILGDYMPPVIKEFFDIAVCADDVARPKPYPDSLWHYMELTGARPDEILFIGDAYTDLMCANDAGVDFGLALWGYCQKERLRCRYYFSNPFEILSAVKRYTIEQDRWFTLSLELDQIASAGLAYSKDVYDKERYERLREIAAEILACHTDDDFNSINEKLSFDIGYRTPKIDTRAAIFNEKGEILLVEENTGLFSLPGGWCEGSLSVAQNTVKEVLEEAGLNVYVSRLIAIFDRKLHNKPDLACGVMKIFLQCEMVSGKFEPNIETKSARYFSLENLPVDRLRTGTTSYDQLLVCFEAYKSKNWIALVE</sequence>
<dbReference type="SFLD" id="SFLDS00003">
    <property type="entry name" value="Haloacid_Dehalogenase"/>
    <property type="match status" value="1"/>
</dbReference>
<gene>
    <name evidence="2" type="primary">ppaX</name>
    <name evidence="2" type="ORF">NCTC13093_00831</name>
</gene>
<dbReference type="RefSeq" id="WP_113743627.1">
    <property type="nucleotide sequence ID" value="NZ_UAPU01000007.1"/>
</dbReference>
<dbReference type="GO" id="GO:0006281">
    <property type="term" value="P:DNA repair"/>
    <property type="evidence" value="ECO:0007669"/>
    <property type="project" value="TreeGrafter"/>
</dbReference>
<accession>A0A2X0V9H6</accession>
<dbReference type="GO" id="GO:0004427">
    <property type="term" value="F:inorganic diphosphate phosphatase activity"/>
    <property type="evidence" value="ECO:0007669"/>
    <property type="project" value="UniProtKB-EC"/>
</dbReference>
<dbReference type="InterPro" id="IPR023214">
    <property type="entry name" value="HAD_sf"/>
</dbReference>
<dbReference type="InterPro" id="IPR023198">
    <property type="entry name" value="PGP-like_dom2"/>
</dbReference>
<dbReference type="GO" id="GO:0008967">
    <property type="term" value="F:phosphoglycolate phosphatase activity"/>
    <property type="evidence" value="ECO:0007669"/>
    <property type="project" value="TreeGrafter"/>
</dbReference>
<feature type="domain" description="Nudix hydrolase" evidence="1">
    <location>
        <begin position="287"/>
        <end position="418"/>
    </location>
</feature>
<dbReference type="Gene3D" id="3.90.79.10">
    <property type="entry name" value="Nucleoside Triphosphate Pyrophosphohydrolase"/>
    <property type="match status" value="1"/>
</dbReference>
<dbReference type="SUPFAM" id="SSF56784">
    <property type="entry name" value="HAD-like"/>
    <property type="match status" value="1"/>
</dbReference>
<dbReference type="EC" id="3.6.1.1" evidence="2"/>
<dbReference type="InterPro" id="IPR015797">
    <property type="entry name" value="NUDIX_hydrolase-like_dom_sf"/>
</dbReference>
<dbReference type="GO" id="GO:0005829">
    <property type="term" value="C:cytosol"/>
    <property type="evidence" value="ECO:0007669"/>
    <property type="project" value="TreeGrafter"/>
</dbReference>
<evidence type="ECO:0000313" key="3">
    <source>
        <dbReference type="Proteomes" id="UP000250086"/>
    </source>
</evidence>
<evidence type="ECO:0000259" key="1">
    <source>
        <dbReference type="PROSITE" id="PS51462"/>
    </source>
</evidence>